<keyword evidence="1" id="KW-0472">Membrane</keyword>
<evidence type="ECO:0000256" key="1">
    <source>
        <dbReference type="SAM" id="Phobius"/>
    </source>
</evidence>
<reference evidence="2" key="1">
    <citation type="submission" date="2019-08" db="EMBL/GenBank/DDBJ databases">
        <authorList>
            <person name="Kucharzyk K."/>
            <person name="Murdoch R.W."/>
            <person name="Higgins S."/>
            <person name="Loffler F."/>
        </authorList>
    </citation>
    <scope>NUCLEOTIDE SEQUENCE</scope>
</reference>
<keyword evidence="1" id="KW-0812">Transmembrane</keyword>
<evidence type="ECO:0000313" key="2">
    <source>
        <dbReference type="EMBL" id="MPM62878.1"/>
    </source>
</evidence>
<proteinExistence type="predicted"/>
<dbReference type="EMBL" id="VSSQ01019096">
    <property type="protein sequence ID" value="MPM62878.1"/>
    <property type="molecule type" value="Genomic_DNA"/>
</dbReference>
<feature type="transmembrane region" description="Helical" evidence="1">
    <location>
        <begin position="6"/>
        <end position="23"/>
    </location>
</feature>
<keyword evidence="1" id="KW-1133">Transmembrane helix</keyword>
<organism evidence="2">
    <name type="scientific">bioreactor metagenome</name>
    <dbReference type="NCBI Taxonomy" id="1076179"/>
    <lineage>
        <taxon>unclassified sequences</taxon>
        <taxon>metagenomes</taxon>
        <taxon>ecological metagenomes</taxon>
    </lineage>
</organism>
<accession>A0A645BCU8</accession>
<protein>
    <submittedName>
        <fullName evidence="2">Uncharacterized protein</fullName>
    </submittedName>
</protein>
<name>A0A645BCU8_9ZZZZ</name>
<comment type="caution">
    <text evidence="2">The sequence shown here is derived from an EMBL/GenBank/DDBJ whole genome shotgun (WGS) entry which is preliminary data.</text>
</comment>
<gene>
    <name evidence="2" type="ORF">SDC9_109756</name>
</gene>
<sequence>MSKYGLYGIALITIVSVAVVTKLPNPFEICTVKVKVPFVPSASATVPAIAAVSVPQTKCTFAPCKLSPKALTCFEATADAVNTPNESLLITK</sequence>
<dbReference type="AlphaFoldDB" id="A0A645BCU8"/>